<protein>
    <submittedName>
        <fullName evidence="2">DUF397 domain-containing protein</fullName>
    </submittedName>
</protein>
<sequence>MSTYQWWKSSYSSNSSNCVNVAAAGDGTLRLRESDDPGVVLATNAASLRALIRAAKAGRLPTTGEW</sequence>
<evidence type="ECO:0000313" key="3">
    <source>
        <dbReference type="Proteomes" id="UP001180531"/>
    </source>
</evidence>
<keyword evidence="3" id="KW-1185">Reference proteome</keyword>
<evidence type="ECO:0000259" key="1">
    <source>
        <dbReference type="Pfam" id="PF04149"/>
    </source>
</evidence>
<dbReference type="InterPro" id="IPR007278">
    <property type="entry name" value="DUF397"/>
</dbReference>
<dbReference type="Proteomes" id="UP001180531">
    <property type="component" value="Unassembled WGS sequence"/>
</dbReference>
<feature type="domain" description="DUF397" evidence="1">
    <location>
        <begin position="5"/>
        <end position="56"/>
    </location>
</feature>
<dbReference type="EMBL" id="JAVRFI010000019">
    <property type="protein sequence ID" value="MDT0452325.1"/>
    <property type="molecule type" value="Genomic_DNA"/>
</dbReference>
<organism evidence="2 3">
    <name type="scientific">Streptomyces hesseae</name>
    <dbReference type="NCBI Taxonomy" id="3075519"/>
    <lineage>
        <taxon>Bacteria</taxon>
        <taxon>Bacillati</taxon>
        <taxon>Actinomycetota</taxon>
        <taxon>Actinomycetes</taxon>
        <taxon>Kitasatosporales</taxon>
        <taxon>Streptomycetaceae</taxon>
        <taxon>Streptomyces</taxon>
    </lineage>
</organism>
<name>A0ABU2SWT1_9ACTN</name>
<dbReference type="RefSeq" id="WP_311613808.1">
    <property type="nucleotide sequence ID" value="NZ_JAVRFI010000019.1"/>
</dbReference>
<proteinExistence type="predicted"/>
<gene>
    <name evidence="2" type="ORF">RM609_25035</name>
</gene>
<reference evidence="2" key="1">
    <citation type="submission" date="2024-05" db="EMBL/GenBank/DDBJ databases">
        <title>30 novel species of actinomycetes from the DSMZ collection.</title>
        <authorList>
            <person name="Nouioui I."/>
        </authorList>
    </citation>
    <scope>NUCLEOTIDE SEQUENCE</scope>
    <source>
        <strain evidence="2">DSM 40473</strain>
    </source>
</reference>
<comment type="caution">
    <text evidence="2">The sequence shown here is derived from an EMBL/GenBank/DDBJ whole genome shotgun (WGS) entry which is preliminary data.</text>
</comment>
<accession>A0ABU2SWT1</accession>
<dbReference type="Pfam" id="PF04149">
    <property type="entry name" value="DUF397"/>
    <property type="match status" value="1"/>
</dbReference>
<evidence type="ECO:0000313" key="2">
    <source>
        <dbReference type="EMBL" id="MDT0452325.1"/>
    </source>
</evidence>